<evidence type="ECO:0000313" key="2">
    <source>
        <dbReference type="Proteomes" id="UP000077164"/>
    </source>
</evidence>
<reference evidence="1 2" key="1">
    <citation type="submission" date="2016-03" db="EMBL/GenBank/DDBJ databases">
        <title>Draft genome sequence of Flavobacterium fryxellicola DSM 16209.</title>
        <authorList>
            <person name="Shin S.-K."/>
            <person name="Yi H."/>
        </authorList>
    </citation>
    <scope>NUCLEOTIDE SEQUENCE [LARGE SCALE GENOMIC DNA]</scope>
    <source>
        <strain evidence="1 2">DSM 16209</strain>
    </source>
</reference>
<dbReference type="AlphaFoldDB" id="A0A167VZM0"/>
<protein>
    <recommendedName>
        <fullName evidence="3">Glycosyltransferase</fullName>
    </recommendedName>
</protein>
<accession>A0A167VZM0</accession>
<evidence type="ECO:0000313" key="1">
    <source>
        <dbReference type="EMBL" id="OAB26883.1"/>
    </source>
</evidence>
<dbReference type="STRING" id="249352.SAMN05444395_103348"/>
<comment type="caution">
    <text evidence="1">The sequence shown here is derived from an EMBL/GenBank/DDBJ whole genome shotgun (WGS) entry which is preliminary data.</text>
</comment>
<proteinExistence type="predicted"/>
<dbReference type="EMBL" id="LVJE01000022">
    <property type="protein sequence ID" value="OAB26883.1"/>
    <property type="molecule type" value="Genomic_DNA"/>
</dbReference>
<gene>
    <name evidence="1" type="ORF">FBFR_12650</name>
</gene>
<keyword evidence="2" id="KW-1185">Reference proteome</keyword>
<organism evidence="1 2">
    <name type="scientific">Flavobacterium fryxellicola</name>
    <dbReference type="NCBI Taxonomy" id="249352"/>
    <lineage>
        <taxon>Bacteria</taxon>
        <taxon>Pseudomonadati</taxon>
        <taxon>Bacteroidota</taxon>
        <taxon>Flavobacteriia</taxon>
        <taxon>Flavobacteriales</taxon>
        <taxon>Flavobacteriaceae</taxon>
        <taxon>Flavobacterium</taxon>
    </lineage>
</organism>
<evidence type="ECO:0008006" key="3">
    <source>
        <dbReference type="Google" id="ProtNLM"/>
    </source>
</evidence>
<name>A0A167VZM0_9FLAO</name>
<sequence>MVVKLLNIPNFYSTYYLLGLYKEYRLQFEADTRFIKFNNLPILIFQINGKIAVIDNDDPVGVVQELYEVCDLYFVTNKLKNTASYNQKKVRSLFPHFPVNVIAIYIRVFGFELLRYLNLKELVRQIYIQWRRPYYKGVVFTKITDKFVFFSSNIWKKEPHANAIRAEFIRFCIKDPRISFEGGFVSRSDKNNLGFEDVVNKVVYSPKTFSRLSSKSLIALNNPAVCDAVSWRLADYLNQGLFVVSFPFKIELPKDFVDQQNIYFINSTEEYGKVLNTILIDTEFHEKISRNGKDYFDTYCTPRAQAKYIIEQLLKNN</sequence>
<dbReference type="Proteomes" id="UP000077164">
    <property type="component" value="Unassembled WGS sequence"/>
</dbReference>